<dbReference type="AlphaFoldDB" id="A0A250XM71"/>
<accession>A0A250XM71</accession>
<keyword evidence="2" id="KW-1185">Reference proteome</keyword>
<organism evidence="1 2">
    <name type="scientific">Chlamydomonas eustigma</name>
    <dbReference type="NCBI Taxonomy" id="1157962"/>
    <lineage>
        <taxon>Eukaryota</taxon>
        <taxon>Viridiplantae</taxon>
        <taxon>Chlorophyta</taxon>
        <taxon>core chlorophytes</taxon>
        <taxon>Chlorophyceae</taxon>
        <taxon>CS clade</taxon>
        <taxon>Chlamydomonadales</taxon>
        <taxon>Chlamydomonadaceae</taxon>
        <taxon>Chlamydomonas</taxon>
    </lineage>
</organism>
<evidence type="ECO:0000313" key="1">
    <source>
        <dbReference type="EMBL" id="GAX84123.1"/>
    </source>
</evidence>
<proteinExistence type="predicted"/>
<dbReference type="Proteomes" id="UP000232323">
    <property type="component" value="Unassembled WGS sequence"/>
</dbReference>
<name>A0A250XM71_9CHLO</name>
<reference evidence="1 2" key="1">
    <citation type="submission" date="2017-08" db="EMBL/GenBank/DDBJ databases">
        <title>Acidophilic green algal genome provides insights into adaptation to an acidic environment.</title>
        <authorList>
            <person name="Hirooka S."/>
            <person name="Hirose Y."/>
            <person name="Kanesaki Y."/>
            <person name="Higuchi S."/>
            <person name="Fujiwara T."/>
            <person name="Onuma R."/>
            <person name="Era A."/>
            <person name="Ohbayashi R."/>
            <person name="Uzuka A."/>
            <person name="Nozaki H."/>
            <person name="Yoshikawa H."/>
            <person name="Miyagishima S.Y."/>
        </authorList>
    </citation>
    <scope>NUCLEOTIDE SEQUENCE [LARGE SCALE GENOMIC DNA]</scope>
    <source>
        <strain evidence="1 2">NIES-2499</strain>
    </source>
</reference>
<gene>
    <name evidence="1" type="ORF">CEUSTIGMA_g11546.t1</name>
</gene>
<protein>
    <submittedName>
        <fullName evidence="1">Uncharacterized protein</fullName>
    </submittedName>
</protein>
<sequence length="94" mass="10426">MTLLLGNLYPVLQPDFIALQELMLKYEMESTEAVAPSGFVNPETLKHQSLPASQQQVPRALKGVEPTMYDLEQWPEICAAARRPAAVFADDGTH</sequence>
<comment type="caution">
    <text evidence="1">The sequence shown here is derived from an EMBL/GenBank/DDBJ whole genome shotgun (WGS) entry which is preliminary data.</text>
</comment>
<evidence type="ECO:0000313" key="2">
    <source>
        <dbReference type="Proteomes" id="UP000232323"/>
    </source>
</evidence>
<dbReference type="EMBL" id="BEGY01000116">
    <property type="protein sequence ID" value="GAX84123.1"/>
    <property type="molecule type" value="Genomic_DNA"/>
</dbReference>